<sequence>MTDTTLKIDEGVRDRLRAVAAERGMTARQLAEQTLGSLLTREERETRMRQACEELEAAGITVTEEMKQKAREGNMFARLQNLRTAS</sequence>
<accession>A0AAU2A733</accession>
<gene>
    <name evidence="1" type="ORF">OHA22_31700</name>
</gene>
<protein>
    <submittedName>
        <fullName evidence="1">Uncharacterized protein</fullName>
    </submittedName>
</protein>
<dbReference type="EMBL" id="CP108222">
    <property type="protein sequence ID" value="WTT19766.1"/>
    <property type="molecule type" value="Genomic_DNA"/>
</dbReference>
<proteinExistence type="predicted"/>
<dbReference type="SUPFAM" id="SSF47598">
    <property type="entry name" value="Ribbon-helix-helix"/>
    <property type="match status" value="1"/>
</dbReference>
<dbReference type="GO" id="GO:0006355">
    <property type="term" value="P:regulation of DNA-templated transcription"/>
    <property type="evidence" value="ECO:0007669"/>
    <property type="project" value="InterPro"/>
</dbReference>
<reference evidence="1" key="1">
    <citation type="submission" date="2022-10" db="EMBL/GenBank/DDBJ databases">
        <title>The complete genomes of actinobacterial strains from the NBC collection.</title>
        <authorList>
            <person name="Joergensen T.S."/>
            <person name="Alvarez Arevalo M."/>
            <person name="Sterndorff E.B."/>
            <person name="Faurdal D."/>
            <person name="Vuksanovic O."/>
            <person name="Mourched A.-S."/>
            <person name="Charusanti P."/>
            <person name="Shaw S."/>
            <person name="Blin K."/>
            <person name="Weber T."/>
        </authorList>
    </citation>
    <scope>NUCLEOTIDE SEQUENCE</scope>
    <source>
        <strain evidence="1">NBC_00093</strain>
    </source>
</reference>
<dbReference type="AlphaFoldDB" id="A0AAU2A733"/>
<evidence type="ECO:0000313" key="1">
    <source>
        <dbReference type="EMBL" id="WTT19766.1"/>
    </source>
</evidence>
<name>A0AAU2A733_9ACTN</name>
<dbReference type="InterPro" id="IPR010985">
    <property type="entry name" value="Ribbon_hlx_hlx"/>
</dbReference>
<organism evidence="1">
    <name type="scientific">Streptomyces sp. NBC_00093</name>
    <dbReference type="NCBI Taxonomy" id="2975649"/>
    <lineage>
        <taxon>Bacteria</taxon>
        <taxon>Bacillati</taxon>
        <taxon>Actinomycetota</taxon>
        <taxon>Actinomycetes</taxon>
        <taxon>Kitasatosporales</taxon>
        <taxon>Streptomycetaceae</taxon>
        <taxon>Streptomyces</taxon>
    </lineage>
</organism>